<comment type="caution">
    <text evidence="1">The sequence shown here is derived from an EMBL/GenBank/DDBJ whole genome shotgun (WGS) entry which is preliminary data.</text>
</comment>
<evidence type="ECO:0000313" key="1">
    <source>
        <dbReference type="EMBL" id="MDU0204361.1"/>
    </source>
</evidence>
<organism evidence="1 2">
    <name type="scientific">Paenibacillus violae</name>
    <dbReference type="NCBI Taxonomy" id="3077234"/>
    <lineage>
        <taxon>Bacteria</taxon>
        <taxon>Bacillati</taxon>
        <taxon>Bacillota</taxon>
        <taxon>Bacilli</taxon>
        <taxon>Bacillales</taxon>
        <taxon>Paenibacillaceae</taxon>
        <taxon>Paenibacillus</taxon>
    </lineage>
</organism>
<sequence length="118" mass="13644">MIYSPRTHDFCYRDQFFCLKVIFLNIDGVLVTTNSLTPSGKYFGHTFDKTCVQNLIEILNATGAKNIISSSWREGRTLVQLQSIFKANGLEDCVIDVRNHSYNKKWFLLLYILLSRQS</sequence>
<proteinExistence type="predicted"/>
<evidence type="ECO:0000313" key="2">
    <source>
        <dbReference type="Proteomes" id="UP001260980"/>
    </source>
</evidence>
<dbReference type="Proteomes" id="UP001260980">
    <property type="component" value="Unassembled WGS sequence"/>
</dbReference>
<dbReference type="EMBL" id="JAWCUD010000010">
    <property type="protein sequence ID" value="MDU0204361.1"/>
    <property type="molecule type" value="Genomic_DNA"/>
</dbReference>
<dbReference type="Pfam" id="PF18143">
    <property type="entry name" value="HAD_SAK_2"/>
    <property type="match status" value="1"/>
</dbReference>
<keyword evidence="2" id="KW-1185">Reference proteome</keyword>
<dbReference type="RefSeq" id="WP_315954364.1">
    <property type="nucleotide sequence ID" value="NZ_JAWCUD010000010.1"/>
</dbReference>
<accession>A0ABU3RJU5</accession>
<protein>
    <submittedName>
        <fullName evidence="1">HAD domain-containing protein</fullName>
    </submittedName>
</protein>
<gene>
    <name evidence="1" type="ORF">RQP52_25065</name>
</gene>
<reference evidence="1 2" key="1">
    <citation type="submission" date="2023-10" db="EMBL/GenBank/DDBJ databases">
        <title>Paenibacillus strain PFR10 Genome sequencing and assembly.</title>
        <authorList>
            <person name="Kim I."/>
        </authorList>
    </citation>
    <scope>NUCLEOTIDE SEQUENCE [LARGE SCALE GENOMIC DNA]</scope>
    <source>
        <strain evidence="1 2">PFR10</strain>
    </source>
</reference>
<name>A0ABU3RJU5_9BACL</name>